<proteinExistence type="predicted"/>
<feature type="domain" description="ABC transporter" evidence="4">
    <location>
        <begin position="4"/>
        <end position="229"/>
    </location>
</feature>
<evidence type="ECO:0000256" key="3">
    <source>
        <dbReference type="ARBA" id="ARBA00022840"/>
    </source>
</evidence>
<gene>
    <name evidence="5" type="ORF">HHO37_01905</name>
</gene>
<dbReference type="CDD" id="cd03230">
    <property type="entry name" value="ABC_DR_subfamily_A"/>
    <property type="match status" value="1"/>
</dbReference>
<evidence type="ECO:0000313" key="5">
    <source>
        <dbReference type="EMBL" id="NMD48450.1"/>
    </source>
</evidence>
<dbReference type="InterPro" id="IPR051782">
    <property type="entry name" value="ABC_Transporter_VariousFunc"/>
</dbReference>
<dbReference type="GO" id="GO:0005524">
    <property type="term" value="F:ATP binding"/>
    <property type="evidence" value="ECO:0007669"/>
    <property type="project" value="UniProtKB-KW"/>
</dbReference>
<keyword evidence="2" id="KW-0547">Nucleotide-binding</keyword>
<name>A0A7X9LC40_STRRT</name>
<comment type="caution">
    <text evidence="5">The sequence shown here is derived from an EMBL/GenBank/DDBJ whole genome shotgun (WGS) entry which is preliminary data.</text>
</comment>
<evidence type="ECO:0000313" key="6">
    <source>
        <dbReference type="Proteomes" id="UP000532121"/>
    </source>
</evidence>
<dbReference type="EMBL" id="JABASA010000003">
    <property type="protein sequence ID" value="NMD48450.1"/>
    <property type="molecule type" value="Genomic_DNA"/>
</dbReference>
<dbReference type="PROSITE" id="PS50893">
    <property type="entry name" value="ABC_TRANSPORTER_2"/>
    <property type="match status" value="1"/>
</dbReference>
<evidence type="ECO:0000256" key="2">
    <source>
        <dbReference type="ARBA" id="ARBA00022741"/>
    </source>
</evidence>
<dbReference type="SUPFAM" id="SSF52540">
    <property type="entry name" value="P-loop containing nucleoside triphosphate hydrolases"/>
    <property type="match status" value="1"/>
</dbReference>
<dbReference type="PANTHER" id="PTHR42939">
    <property type="entry name" value="ABC TRANSPORTER ATP-BINDING PROTEIN ALBC-RELATED"/>
    <property type="match status" value="1"/>
</dbReference>
<dbReference type="Gene3D" id="3.40.50.300">
    <property type="entry name" value="P-loop containing nucleotide triphosphate hydrolases"/>
    <property type="match status" value="1"/>
</dbReference>
<protein>
    <submittedName>
        <fullName evidence="5">ABC transporter ATP-binding protein</fullName>
    </submittedName>
</protein>
<reference evidence="5 6" key="1">
    <citation type="submission" date="2020-04" db="EMBL/GenBank/DDBJ databases">
        <title>MicrobeNet Type strains.</title>
        <authorList>
            <person name="Nicholson A.C."/>
        </authorList>
    </citation>
    <scope>NUCLEOTIDE SEQUENCE [LARGE SCALE GENOMIC DNA]</scope>
    <source>
        <strain evidence="5 6">DSM 22768</strain>
    </source>
</reference>
<dbReference type="Pfam" id="PF00005">
    <property type="entry name" value="ABC_tran"/>
    <property type="match status" value="1"/>
</dbReference>
<dbReference type="AlphaFoldDB" id="A0A7X9LC40"/>
<dbReference type="SMART" id="SM00382">
    <property type="entry name" value="AAA"/>
    <property type="match status" value="1"/>
</dbReference>
<sequence length="301" mass="33994">MKAVTFKKVSKSFKDKHILNQVSLELDENKIYGFVGQNGSGKTTTLKMILGLTKIDSGNIHIFNEKVTFGSTPTNKLIGYLPDVPEFYDYMTAVEYLKLCSGFSHGRQPQRVDALLEEVGLKDNNQLIATYSRGMKQRLGLAQALVHNPKILICDEPTSALDPKGRQDILDIISNLRGKKTVIFSTHILSDVEKICDDVLVLSKHTIQNLSQLKARSVEKDKVLYTVVLKVKQEDRPILKKHFQLEQDENSIKIYLPAKKTATSSDILQDFYQKLMELGVFPTFIEAADESLEQLYLEVIS</sequence>
<dbReference type="RefSeq" id="WP_193522985.1">
    <property type="nucleotide sequence ID" value="NZ_JABASA010000003.1"/>
</dbReference>
<evidence type="ECO:0000259" key="4">
    <source>
        <dbReference type="PROSITE" id="PS50893"/>
    </source>
</evidence>
<organism evidence="5 6">
    <name type="scientific">Streptococcus ratti</name>
    <dbReference type="NCBI Taxonomy" id="1341"/>
    <lineage>
        <taxon>Bacteria</taxon>
        <taxon>Bacillati</taxon>
        <taxon>Bacillota</taxon>
        <taxon>Bacilli</taxon>
        <taxon>Lactobacillales</taxon>
        <taxon>Streptococcaceae</taxon>
        <taxon>Streptococcus</taxon>
    </lineage>
</organism>
<dbReference type="InterPro" id="IPR003593">
    <property type="entry name" value="AAA+_ATPase"/>
</dbReference>
<dbReference type="InterPro" id="IPR003439">
    <property type="entry name" value="ABC_transporter-like_ATP-bd"/>
</dbReference>
<accession>A0A7X9LC40</accession>
<keyword evidence="1" id="KW-0813">Transport</keyword>
<dbReference type="GO" id="GO:0016887">
    <property type="term" value="F:ATP hydrolysis activity"/>
    <property type="evidence" value="ECO:0007669"/>
    <property type="project" value="InterPro"/>
</dbReference>
<evidence type="ECO:0000256" key="1">
    <source>
        <dbReference type="ARBA" id="ARBA00022448"/>
    </source>
</evidence>
<dbReference type="PANTHER" id="PTHR42939:SF1">
    <property type="entry name" value="ABC TRANSPORTER ATP-BINDING PROTEIN ALBC-RELATED"/>
    <property type="match status" value="1"/>
</dbReference>
<dbReference type="Proteomes" id="UP000532121">
    <property type="component" value="Unassembled WGS sequence"/>
</dbReference>
<keyword evidence="3 5" id="KW-0067">ATP-binding</keyword>
<dbReference type="InterPro" id="IPR027417">
    <property type="entry name" value="P-loop_NTPase"/>
</dbReference>